<feature type="signal peptide" evidence="6">
    <location>
        <begin position="1"/>
        <end position="23"/>
    </location>
</feature>
<dbReference type="InterPro" id="IPR006207">
    <property type="entry name" value="Cys_knot_C"/>
</dbReference>
<dbReference type="GO" id="GO:0030512">
    <property type="term" value="P:negative regulation of transforming growth factor beta receptor signaling pathway"/>
    <property type="evidence" value="ECO:0007669"/>
    <property type="project" value="Ensembl"/>
</dbReference>
<dbReference type="InterPro" id="IPR016860">
    <property type="entry name" value="Cerberus"/>
</dbReference>
<dbReference type="Gene3D" id="2.10.90.10">
    <property type="entry name" value="Cystine-knot cytokines"/>
    <property type="match status" value="1"/>
</dbReference>
<dbReference type="EMBL" id="ABDC03027783">
    <property type="status" value="NOT_ANNOTATED_CDS"/>
    <property type="molecule type" value="Genomic_DNA"/>
</dbReference>
<evidence type="ECO:0000256" key="2">
    <source>
        <dbReference type="ARBA" id="ARBA00007872"/>
    </source>
</evidence>
<dbReference type="GeneTree" id="ENSGT00530000063926"/>
<feature type="chain" id="PRO_5034451133" evidence="6">
    <location>
        <begin position="24"/>
        <end position="188"/>
    </location>
</feature>
<evidence type="ECO:0000313" key="9">
    <source>
        <dbReference type="Proteomes" id="UP000694394"/>
    </source>
</evidence>
<dbReference type="PIRSF" id="PIRSF027807">
    <property type="entry name" value="Cerberus"/>
    <property type="match status" value="1"/>
</dbReference>
<evidence type="ECO:0000256" key="3">
    <source>
        <dbReference type="ARBA" id="ARBA00022525"/>
    </source>
</evidence>
<keyword evidence="3 6" id="KW-0964">Secreted</keyword>
<keyword evidence="9" id="KW-1185">Reference proteome</keyword>
<dbReference type="GO" id="GO:0003140">
    <property type="term" value="P:determination of left/right asymmetry in lateral mesoderm"/>
    <property type="evidence" value="ECO:0007669"/>
    <property type="project" value="Ensembl"/>
</dbReference>
<gene>
    <name evidence="8" type="primary">DAND5</name>
</gene>
<dbReference type="GO" id="GO:0030514">
    <property type="term" value="P:negative regulation of BMP signaling pathway"/>
    <property type="evidence" value="ECO:0007669"/>
    <property type="project" value="Ensembl"/>
</dbReference>
<evidence type="ECO:0000256" key="1">
    <source>
        <dbReference type="ARBA" id="ARBA00004613"/>
    </source>
</evidence>
<feature type="domain" description="CTCK" evidence="7">
    <location>
        <begin position="99"/>
        <end position="187"/>
    </location>
</feature>
<dbReference type="GO" id="GO:0038101">
    <property type="term" value="P:sequestering of nodal from receptor via nodal binding"/>
    <property type="evidence" value="ECO:0007669"/>
    <property type="project" value="Ensembl"/>
</dbReference>
<keyword evidence="5" id="KW-1015">Disulfide bond</keyword>
<evidence type="ECO:0000256" key="6">
    <source>
        <dbReference type="PIRNR" id="PIRNR027807"/>
    </source>
</evidence>
<comment type="subcellular location">
    <subcellularLocation>
        <location evidence="1 6">Secreted</location>
    </subcellularLocation>
</comment>
<dbReference type="AlphaFoldDB" id="A0A8C5XYE6"/>
<dbReference type="PANTHER" id="PTHR15273:SF5">
    <property type="entry name" value="DAN DOMAIN FAMILY MEMBER 5"/>
    <property type="match status" value="1"/>
</dbReference>
<dbReference type="Proteomes" id="UP000694394">
    <property type="component" value="Chromosome 24"/>
</dbReference>
<reference evidence="8" key="1">
    <citation type="submission" date="2016-12" db="EMBL/GenBank/DDBJ databases">
        <title>Mouse lemur reference genome and diversity panel.</title>
        <authorList>
            <person name="Harris R."/>
            <person name="Larsen P."/>
            <person name="Liu Y."/>
            <person name="Hughes D.S."/>
            <person name="Murali S."/>
            <person name="Raveendran M."/>
            <person name="Korchina V."/>
            <person name="Wang M."/>
            <person name="Jhangiani S."/>
            <person name="Bandaranaike D."/>
            <person name="Bellair M."/>
            <person name="Blankenburg K."/>
            <person name="Chao H."/>
            <person name="Dahdouli M."/>
            <person name="Dinh H."/>
            <person name="Doddapaneni H."/>
            <person name="English A."/>
            <person name="Firestine M."/>
            <person name="Gnanaolivu R."/>
            <person name="Gross S."/>
            <person name="Hernandez B."/>
            <person name="Javaid M."/>
            <person name="Jayaseelan J."/>
            <person name="Jones J."/>
            <person name="Khan Z."/>
            <person name="Kovar C."/>
            <person name="Kurapati P."/>
            <person name="Le B."/>
            <person name="Lee S."/>
            <person name="Li M."/>
            <person name="Mathew T."/>
            <person name="Narasimhan A."/>
            <person name="Ngo D."/>
            <person name="Nguyen L."/>
            <person name="Okwuonu G."/>
            <person name="Ongeri F."/>
            <person name="Osuji N."/>
            <person name="Pu L.-L."/>
            <person name="Puazo M."/>
            <person name="Quiroz J."/>
            <person name="Raj R."/>
            <person name="Rajbhandari K."/>
            <person name="Reid J.G."/>
            <person name="Santibanez J."/>
            <person name="Sexton D."/>
            <person name="Skinner E."/>
            <person name="Vee V."/>
            <person name="Weissenberger G."/>
            <person name="Wu Y."/>
            <person name="Xin Y."/>
            <person name="Han Y."/>
            <person name="Campbell C."/>
            <person name="Brown A."/>
            <person name="Sullivan B."/>
            <person name="Shelton J."/>
            <person name="Brown S."/>
            <person name="Dudchenko O."/>
            <person name="Machol I."/>
            <person name="Durand N."/>
            <person name="Shamim M."/>
            <person name="Lieberman A."/>
            <person name="Muzny D.M."/>
            <person name="Richards S."/>
            <person name="Yoder A."/>
            <person name="Worley K.C."/>
            <person name="Rogers J."/>
            <person name="Gibbs R.A."/>
        </authorList>
    </citation>
    <scope>NUCLEOTIDE SEQUENCE [LARGE SCALE GENOMIC DNA]</scope>
</reference>
<dbReference type="GO" id="GO:0003283">
    <property type="term" value="P:atrial septum development"/>
    <property type="evidence" value="ECO:0007669"/>
    <property type="project" value="Ensembl"/>
</dbReference>
<protein>
    <submittedName>
        <fullName evidence="8">DAN domain BMP antagonist family member 5</fullName>
    </submittedName>
</protein>
<sequence length="188" mass="20073">MPLGWLAALLSLLSGVPLPRGSGGPGFQPWAAANETPALDRGAPAPQVPAPALGSWKAFLGLQKTRRQETDALQRRQEVATALSLPLDPQEATQEMCKAVPFIQVLSRPGCTAARVRNHLCFGRCSSLYVPSSDAAPAPTVLCSRCGPSRRRRAPVLLWCRSGSPAARRRRVKISAELVEGCRCGPEA</sequence>
<dbReference type="GO" id="GO:0005576">
    <property type="term" value="C:extracellular region"/>
    <property type="evidence" value="ECO:0007669"/>
    <property type="project" value="UniProtKB-SubCell"/>
</dbReference>
<dbReference type="PANTHER" id="PTHR15273">
    <property type="entry name" value="DAN DOMAIN FAMILY MEMBER 5"/>
    <property type="match status" value="1"/>
</dbReference>
<evidence type="ECO:0000256" key="5">
    <source>
        <dbReference type="ARBA" id="ARBA00023157"/>
    </source>
</evidence>
<proteinExistence type="inferred from homology"/>
<keyword evidence="4 6" id="KW-0732">Signal</keyword>
<dbReference type="GO" id="GO:0016015">
    <property type="term" value="F:morphogen activity"/>
    <property type="evidence" value="ECO:0007669"/>
    <property type="project" value="Ensembl"/>
</dbReference>
<dbReference type="SMART" id="SM00041">
    <property type="entry name" value="CT"/>
    <property type="match status" value="1"/>
</dbReference>
<evidence type="ECO:0000313" key="8">
    <source>
        <dbReference type="Ensembl" id="ENSMICP00000043144.1"/>
    </source>
</evidence>
<reference evidence="8" key="2">
    <citation type="submission" date="2025-08" db="UniProtKB">
        <authorList>
            <consortium name="Ensembl"/>
        </authorList>
    </citation>
    <scope>IDENTIFICATION</scope>
</reference>
<dbReference type="InterPro" id="IPR029034">
    <property type="entry name" value="Cystine-knot_cytokine"/>
</dbReference>
<dbReference type="Pfam" id="PF03045">
    <property type="entry name" value="DAN"/>
    <property type="match status" value="1"/>
</dbReference>
<dbReference type="OMA" id="PVVLWCR"/>
<organism evidence="8 9">
    <name type="scientific">Microcebus murinus</name>
    <name type="common">Gray mouse lemur</name>
    <name type="synonym">Lemur murinus</name>
    <dbReference type="NCBI Taxonomy" id="30608"/>
    <lineage>
        <taxon>Eukaryota</taxon>
        <taxon>Metazoa</taxon>
        <taxon>Chordata</taxon>
        <taxon>Craniata</taxon>
        <taxon>Vertebrata</taxon>
        <taxon>Euteleostomi</taxon>
        <taxon>Mammalia</taxon>
        <taxon>Eutheria</taxon>
        <taxon>Euarchontoglires</taxon>
        <taxon>Primates</taxon>
        <taxon>Strepsirrhini</taxon>
        <taxon>Lemuriformes</taxon>
        <taxon>Cheirogaleidae</taxon>
        <taxon>Microcebus</taxon>
    </lineage>
</organism>
<evidence type="ECO:0000256" key="4">
    <source>
        <dbReference type="ARBA" id="ARBA00022729"/>
    </source>
</evidence>
<accession>A0A8C5XYE6</accession>
<comment type="similarity">
    <text evidence="2 6">Belongs to the DAN family.</text>
</comment>
<name>A0A8C5XYE6_MICMU</name>
<dbReference type="Ensembl" id="ENSMICT00000064637.1">
    <property type="protein sequence ID" value="ENSMICP00000043144.1"/>
    <property type="gene ID" value="ENSMICG00000046835.1"/>
</dbReference>
<reference evidence="8" key="3">
    <citation type="submission" date="2025-09" db="UniProtKB">
        <authorList>
            <consortium name="Ensembl"/>
        </authorList>
    </citation>
    <scope>IDENTIFICATION</scope>
</reference>
<dbReference type="GO" id="GO:0061371">
    <property type="term" value="P:determination of heart left/right asymmetry"/>
    <property type="evidence" value="ECO:0007669"/>
    <property type="project" value="Ensembl"/>
</dbReference>
<dbReference type="InterPro" id="IPR004133">
    <property type="entry name" value="DAN_dom"/>
</dbReference>
<evidence type="ECO:0000259" key="7">
    <source>
        <dbReference type="SMART" id="SM00041"/>
    </source>
</evidence>
<dbReference type="GO" id="GO:0003281">
    <property type="term" value="P:ventricular septum development"/>
    <property type="evidence" value="ECO:0007669"/>
    <property type="project" value="Ensembl"/>
</dbReference>